<protein>
    <submittedName>
        <fullName evidence="1">Uncharacterized protein</fullName>
    </submittedName>
</protein>
<evidence type="ECO:0000313" key="2">
    <source>
        <dbReference type="Proteomes" id="UP000244855"/>
    </source>
</evidence>
<dbReference type="EMBL" id="KZ805771">
    <property type="protein sequence ID" value="PVH91832.1"/>
    <property type="molecule type" value="Genomic_DNA"/>
</dbReference>
<evidence type="ECO:0000313" key="1">
    <source>
        <dbReference type="EMBL" id="PVH91832.1"/>
    </source>
</evidence>
<reference evidence="1 2" key="1">
    <citation type="journal article" date="2018" name="Sci. Rep.">
        <title>Comparative genomics provides insights into the lifestyle and reveals functional heterogeneity of dark septate endophytic fungi.</title>
        <authorList>
            <person name="Knapp D.G."/>
            <person name="Nemeth J.B."/>
            <person name="Barry K."/>
            <person name="Hainaut M."/>
            <person name="Henrissat B."/>
            <person name="Johnson J."/>
            <person name="Kuo A."/>
            <person name="Lim J.H.P."/>
            <person name="Lipzen A."/>
            <person name="Nolan M."/>
            <person name="Ohm R.A."/>
            <person name="Tamas L."/>
            <person name="Grigoriev I.V."/>
            <person name="Spatafora J.W."/>
            <person name="Nagy L.G."/>
            <person name="Kovacs G.M."/>
        </authorList>
    </citation>
    <scope>NUCLEOTIDE SEQUENCE [LARGE SCALE GENOMIC DNA]</scope>
    <source>
        <strain evidence="1 2">DSE2036</strain>
    </source>
</reference>
<keyword evidence="2" id="KW-1185">Reference proteome</keyword>
<name>A0A2V1D1C8_9PLEO</name>
<sequence length="168" mass="18912">MSFPTSFSSFEQFLASQSGAELPIPASQSSALDIWRDDDSALTELNSELVPVPTQYQSTNSESLYVNTSSNDAIQAPWDYSWVRWDSPALWGCSRGIQKGTTRAWWWHFGVLVNGEVTFNGEKEVKPLYFLCKTSHMHLRKYISVERAGCTFWAKAAASPDPSRIDFS</sequence>
<organism evidence="1 2">
    <name type="scientific">Periconia macrospinosa</name>
    <dbReference type="NCBI Taxonomy" id="97972"/>
    <lineage>
        <taxon>Eukaryota</taxon>
        <taxon>Fungi</taxon>
        <taxon>Dikarya</taxon>
        <taxon>Ascomycota</taxon>
        <taxon>Pezizomycotina</taxon>
        <taxon>Dothideomycetes</taxon>
        <taxon>Pleosporomycetidae</taxon>
        <taxon>Pleosporales</taxon>
        <taxon>Massarineae</taxon>
        <taxon>Periconiaceae</taxon>
        <taxon>Periconia</taxon>
    </lineage>
</organism>
<gene>
    <name evidence="1" type="ORF">DM02DRAFT_314876</name>
</gene>
<dbReference type="Proteomes" id="UP000244855">
    <property type="component" value="Unassembled WGS sequence"/>
</dbReference>
<accession>A0A2V1D1C8</accession>
<proteinExistence type="predicted"/>
<dbReference type="AlphaFoldDB" id="A0A2V1D1C8"/>
<dbReference type="OrthoDB" id="10553183at2759"/>